<dbReference type="PANTHER" id="PTHR12610:SF23">
    <property type="entry name" value="SINGLE-STRANDED DNA-BINDING PROTEIN 2"/>
    <property type="match status" value="1"/>
</dbReference>
<dbReference type="EMBL" id="BAAFJT010000040">
    <property type="protein sequence ID" value="GAB0206000.1"/>
    <property type="molecule type" value="Genomic_DNA"/>
</dbReference>
<dbReference type="GO" id="GO:0005634">
    <property type="term" value="C:nucleus"/>
    <property type="evidence" value="ECO:0007669"/>
    <property type="project" value="UniProtKB-SubCell"/>
</dbReference>
<accession>A0ABC9Y7F9</accession>
<evidence type="ECO:0000313" key="4">
    <source>
        <dbReference type="EMBL" id="GAB0206000.1"/>
    </source>
</evidence>
<sequence>MDSGIKCTLSKFANDTKSCGVVDTLEERDAIQRDLDRLERWACVNLMKFNKAKCKVLHVGRHNPKHSYRLGREWIESSPEEKDLGVLVDEKLNMSQQCALAAQKANCALGCVSSSVTSRSREGILPLYSALVRPHLQYCVQLWGPWYKRDMELLERVQRRAMKLIRGLEHVSCEDRLKELGLFSLEKRRLWGDLRAAFQYLKGSYRKAGEGLFIRECSDRTRGNGCKLKEGRFRLDIKKKFFPVRVPFMSPRYPGGPRPPLRIPNQALGGVPGSQPLLPSGMDPTRQQGHPNMGGPMQRMTPPRGMVPLGPQNYGGAMRPPLNALGGPGMPGMNMGPGGGRPWPNPTNANSIPYSSASPGNYVGPPGGGGPPGTPIMPSPADSTNSGDNMYTLMNAVPPGPNRPNFPMGPGSDGPMSGLGGMDSHHMNGSLGSGDMDSISKNSPSNMSMSNQPGTPRDDGEMGGNFLNPFQSESYSPSMTMSV</sequence>
<feature type="region of interest" description="Disordered" evidence="3">
    <location>
        <begin position="315"/>
        <end position="483"/>
    </location>
</feature>
<dbReference type="PANTHER" id="PTHR12610">
    <property type="entry name" value="SINGLE STRANDED DNA BINDING PROTEIN"/>
    <property type="match status" value="1"/>
</dbReference>
<evidence type="ECO:0000313" key="5">
    <source>
        <dbReference type="Proteomes" id="UP001623348"/>
    </source>
</evidence>
<reference evidence="4 5" key="1">
    <citation type="submission" date="2024-06" db="EMBL/GenBank/DDBJ databases">
        <title>The draft genome of Grus japonensis, version 3.</title>
        <authorList>
            <person name="Nabeshima K."/>
            <person name="Suzuki S."/>
            <person name="Onuma M."/>
        </authorList>
    </citation>
    <scope>NUCLEOTIDE SEQUENCE [LARGE SCALE GENOMIC DNA]</scope>
    <source>
        <strain evidence="4 5">451A</strain>
    </source>
</reference>
<dbReference type="Proteomes" id="UP001623348">
    <property type="component" value="Unassembled WGS sequence"/>
</dbReference>
<evidence type="ECO:0000256" key="3">
    <source>
        <dbReference type="SAM" id="MobiDB-lite"/>
    </source>
</evidence>
<comment type="subcellular location">
    <subcellularLocation>
        <location evidence="1">Nucleus</location>
    </subcellularLocation>
</comment>
<feature type="compositionally biased region" description="Gly residues" evidence="3">
    <location>
        <begin position="326"/>
        <end position="341"/>
    </location>
</feature>
<evidence type="ECO:0000256" key="1">
    <source>
        <dbReference type="ARBA" id="ARBA00004123"/>
    </source>
</evidence>
<feature type="compositionally biased region" description="Polar residues" evidence="3">
    <location>
        <begin position="468"/>
        <end position="483"/>
    </location>
</feature>
<organism evidence="4 5">
    <name type="scientific">Grus japonensis</name>
    <name type="common">Japanese crane</name>
    <name type="synonym">Red-crowned crane</name>
    <dbReference type="NCBI Taxonomy" id="30415"/>
    <lineage>
        <taxon>Eukaryota</taxon>
        <taxon>Metazoa</taxon>
        <taxon>Chordata</taxon>
        <taxon>Craniata</taxon>
        <taxon>Vertebrata</taxon>
        <taxon>Euteleostomi</taxon>
        <taxon>Archelosauria</taxon>
        <taxon>Archosauria</taxon>
        <taxon>Dinosauria</taxon>
        <taxon>Saurischia</taxon>
        <taxon>Theropoda</taxon>
        <taxon>Coelurosauria</taxon>
        <taxon>Aves</taxon>
        <taxon>Neognathae</taxon>
        <taxon>Neoaves</taxon>
        <taxon>Gruiformes</taxon>
        <taxon>Gruidae</taxon>
        <taxon>Grus</taxon>
    </lineage>
</organism>
<gene>
    <name evidence="4" type="ORF">GRJ2_003065600</name>
</gene>
<protein>
    <submittedName>
        <fullName evidence="4">Uncharacterized protein</fullName>
    </submittedName>
</protein>
<proteinExistence type="predicted"/>
<feature type="compositionally biased region" description="Pro residues" evidence="3">
    <location>
        <begin position="368"/>
        <end position="378"/>
    </location>
</feature>
<comment type="caution">
    <text evidence="4">The sequence shown here is derived from an EMBL/GenBank/DDBJ whole genome shotgun (WGS) entry which is preliminary data.</text>
</comment>
<keyword evidence="2" id="KW-0539">Nucleus</keyword>
<keyword evidence="5" id="KW-1185">Reference proteome</keyword>
<dbReference type="Pfam" id="PF04503">
    <property type="entry name" value="SSDP"/>
    <property type="match status" value="1"/>
</dbReference>
<evidence type="ECO:0000256" key="2">
    <source>
        <dbReference type="ARBA" id="ARBA00023242"/>
    </source>
</evidence>
<feature type="region of interest" description="Disordered" evidence="3">
    <location>
        <begin position="269"/>
        <end position="295"/>
    </location>
</feature>
<feature type="compositionally biased region" description="Low complexity" evidence="3">
    <location>
        <begin position="439"/>
        <end position="451"/>
    </location>
</feature>
<feature type="compositionally biased region" description="Polar residues" evidence="3">
    <location>
        <begin position="347"/>
        <end position="358"/>
    </location>
</feature>
<dbReference type="AlphaFoldDB" id="A0ABC9Y7F9"/>
<name>A0ABC9Y7F9_GRUJA</name>